<evidence type="ECO:0000313" key="2">
    <source>
        <dbReference type="EMBL" id="ESK88828.1"/>
    </source>
</evidence>
<reference evidence="2 3" key="1">
    <citation type="journal article" date="2014" name="BMC Genomics">
        <title>Genome and secretome analysis of the hemibiotrophic fungal pathogen, Moniliophthora roreri, which causes frosty pod rot disease of cacao: mechanisms of the biotrophic and necrotrophic phases.</title>
        <authorList>
            <person name="Meinhardt L.W."/>
            <person name="Costa G.G.L."/>
            <person name="Thomazella D.P.T."/>
            <person name="Teixeira P.J.P.L."/>
            <person name="Carazzolle M.F."/>
            <person name="Schuster S.C."/>
            <person name="Carlson J.E."/>
            <person name="Guiltinan M.J."/>
            <person name="Mieczkowski P."/>
            <person name="Farmer A."/>
            <person name="Ramaraj T."/>
            <person name="Crozier J."/>
            <person name="Davis R.E."/>
            <person name="Shao J."/>
            <person name="Melnick R.L."/>
            <person name="Pereira G.A.G."/>
            <person name="Bailey B.A."/>
        </authorList>
    </citation>
    <scope>NUCLEOTIDE SEQUENCE [LARGE SCALE GENOMIC DNA]</scope>
    <source>
        <strain evidence="2 3">MCA 2997</strain>
    </source>
</reference>
<feature type="compositionally biased region" description="Basic residues" evidence="1">
    <location>
        <begin position="607"/>
        <end position="616"/>
    </location>
</feature>
<dbReference type="KEGG" id="mrr:Moror_17072"/>
<accession>V2WPR2</accession>
<feature type="compositionally biased region" description="Low complexity" evidence="1">
    <location>
        <begin position="211"/>
        <end position="226"/>
    </location>
</feature>
<feature type="region of interest" description="Disordered" evidence="1">
    <location>
        <begin position="244"/>
        <end position="275"/>
    </location>
</feature>
<feature type="region of interest" description="Disordered" evidence="1">
    <location>
        <begin position="482"/>
        <end position="576"/>
    </location>
</feature>
<feature type="compositionally biased region" description="Polar residues" evidence="1">
    <location>
        <begin position="721"/>
        <end position="732"/>
    </location>
</feature>
<feature type="compositionally biased region" description="Polar residues" evidence="1">
    <location>
        <begin position="507"/>
        <end position="521"/>
    </location>
</feature>
<organism evidence="2 3">
    <name type="scientific">Moniliophthora roreri (strain MCA 2997)</name>
    <name type="common">Cocoa frosty pod rot fungus</name>
    <name type="synonym">Crinipellis roreri</name>
    <dbReference type="NCBI Taxonomy" id="1381753"/>
    <lineage>
        <taxon>Eukaryota</taxon>
        <taxon>Fungi</taxon>
        <taxon>Dikarya</taxon>
        <taxon>Basidiomycota</taxon>
        <taxon>Agaricomycotina</taxon>
        <taxon>Agaricomycetes</taxon>
        <taxon>Agaricomycetidae</taxon>
        <taxon>Agaricales</taxon>
        <taxon>Marasmiineae</taxon>
        <taxon>Marasmiaceae</taxon>
        <taxon>Moniliophthora</taxon>
    </lineage>
</organism>
<feature type="compositionally biased region" description="Basic and acidic residues" evidence="1">
    <location>
        <begin position="369"/>
        <end position="379"/>
    </location>
</feature>
<feature type="region of interest" description="Disordered" evidence="1">
    <location>
        <begin position="300"/>
        <end position="325"/>
    </location>
</feature>
<name>V2WPR2_MONRO</name>
<dbReference type="Pfam" id="PF03134">
    <property type="entry name" value="TB2_DP1_HVA22"/>
    <property type="match status" value="1"/>
</dbReference>
<dbReference type="EMBL" id="AWSO01000617">
    <property type="protein sequence ID" value="ESK88828.1"/>
    <property type="molecule type" value="Genomic_DNA"/>
</dbReference>
<gene>
    <name evidence="2" type="ORF">Moror_17072</name>
</gene>
<feature type="compositionally biased region" description="Low complexity" evidence="1">
    <location>
        <begin position="522"/>
        <end position="547"/>
    </location>
</feature>
<feature type="compositionally biased region" description="Polar residues" evidence="1">
    <location>
        <begin position="662"/>
        <end position="684"/>
    </location>
</feature>
<evidence type="ECO:0000313" key="3">
    <source>
        <dbReference type="Proteomes" id="UP000017559"/>
    </source>
</evidence>
<sequence length="732" mass="79713">MSLFVPVLRLSMLFFNVYNTFKTLKPPRPSARSRAGLPSQASLTQRKRDMKGCLAVWIVWCCIAIYERHFERIVSLFVPFYSEFKALVLLFVILTKAKGAEPIFLHIIRPFLRPYTSTIDMILEVSRMTGDIVFSLLGFIARSSLDVSRSAHEQLPSSLQMFSPFTYFSASLPVPVESYTAPASEPTQNEATAGFYEVTSTATLRETYRQPSAGPSNMNGNGNANGHAKYPYPVTEQLRFPTQGDQDNLAVPAPSQHHPLRSVNSSPQPTPRSKEDAWEWDWDARQYPSFPSAYPPTPYTNAARLPTTSLSSTSSQGKGRANAMRIRNDPWRAGDGAILEDVAEERQGFQPSLLPPRRPLNPNYGIRGLSDDSRGADQIHEEEEEDEEDSDAPVGDERIMELMDVDLGADAGAGAGEEESLSEDNDVDSDGSFNVTLQTPGPRAPLPPSGSNTSMTLRSTIRARASARSLFVSPSIVYPSLADSERNRSRAGEKTPASSRSRSSSRHTGLTTTDNGSLFRTDSSGSVSVESLSGSVSVSGSMIQSSDSDPERPRVGQKRSRSHGRTISPEPSLNQTLRVTQGKKLELEVLSTSEDEDVDEVQTRARVPTRTRKGLPAKKIATTRSQSQGQDATKPASSLPPLRKRRRLGDAASDAPIVQKLRATTTKDPVTSEGSSSNAETQAGENKRAAPVHKPSRPVPSKPSSNATITKAASSTITKVATRSSSRLRGTG</sequence>
<feature type="compositionally biased region" description="Polar residues" evidence="1">
    <location>
        <begin position="622"/>
        <end position="631"/>
    </location>
</feature>
<comment type="caution">
    <text evidence="2">The sequence shown here is derived from an EMBL/GenBank/DDBJ whole genome shotgun (WGS) entry which is preliminary data.</text>
</comment>
<keyword evidence="3" id="KW-1185">Reference proteome</keyword>
<dbReference type="AlphaFoldDB" id="V2WPR2"/>
<feature type="region of interest" description="Disordered" evidence="1">
    <location>
        <begin position="348"/>
        <end position="394"/>
    </location>
</feature>
<feature type="compositionally biased region" description="Acidic residues" evidence="1">
    <location>
        <begin position="380"/>
        <end position="391"/>
    </location>
</feature>
<feature type="region of interest" description="Disordered" evidence="1">
    <location>
        <begin position="411"/>
        <end position="458"/>
    </location>
</feature>
<feature type="region of interest" description="Disordered" evidence="1">
    <location>
        <begin position="209"/>
        <end position="230"/>
    </location>
</feature>
<dbReference type="Proteomes" id="UP000017559">
    <property type="component" value="Unassembled WGS sequence"/>
</dbReference>
<dbReference type="HOGENOM" id="CLU_378586_0_0_1"/>
<feature type="region of interest" description="Disordered" evidence="1">
    <location>
        <begin position="588"/>
        <end position="732"/>
    </location>
</feature>
<feature type="compositionally biased region" description="Basic residues" evidence="1">
    <location>
        <begin position="555"/>
        <end position="564"/>
    </location>
</feature>
<feature type="compositionally biased region" description="Low complexity" evidence="1">
    <location>
        <begin position="702"/>
        <end position="719"/>
    </location>
</feature>
<proteinExistence type="predicted"/>
<evidence type="ECO:0000256" key="1">
    <source>
        <dbReference type="SAM" id="MobiDB-lite"/>
    </source>
</evidence>
<dbReference type="InterPro" id="IPR004345">
    <property type="entry name" value="TB2_DP1_HVA22"/>
</dbReference>
<protein>
    <submittedName>
        <fullName evidence="2">Hva22 tb2 dp1 family protein</fullName>
    </submittedName>
</protein>
<feature type="compositionally biased region" description="Basic and acidic residues" evidence="1">
    <location>
        <begin position="483"/>
        <end position="493"/>
    </location>
</feature>
<feature type="compositionally biased region" description="Acidic residues" evidence="1">
    <location>
        <begin position="416"/>
        <end position="429"/>
    </location>
</feature>
<dbReference type="OrthoDB" id="434647at2759"/>